<name>A0A9P7KDU8_9AGAR</name>
<evidence type="ECO:0000256" key="1">
    <source>
        <dbReference type="SAM" id="SignalP"/>
    </source>
</evidence>
<keyword evidence="1" id="KW-0732">Signal</keyword>
<proteinExistence type="predicted"/>
<dbReference type="InterPro" id="IPR048661">
    <property type="entry name" value="CPL1-like"/>
</dbReference>
<dbReference type="PANTHER" id="PTHR35192">
    <property type="entry name" value="PROTEIN, PUTATIVE-RELATED"/>
    <property type="match status" value="1"/>
</dbReference>
<reference evidence="3" key="2">
    <citation type="submission" date="2021-10" db="EMBL/GenBank/DDBJ databases">
        <title>Phylogenomics reveals ancestral predisposition of the termite-cultivated fungus Termitomyces towards a domesticated lifestyle.</title>
        <authorList>
            <person name="Auxier B."/>
            <person name="Grum-Grzhimaylo A."/>
            <person name="Cardenas M.E."/>
            <person name="Lodge J.D."/>
            <person name="Laessoe T."/>
            <person name="Pedersen O."/>
            <person name="Smith M.E."/>
            <person name="Kuyper T.W."/>
            <person name="Franco-Molano E.A."/>
            <person name="Baroni T.J."/>
            <person name="Aanen D.K."/>
        </authorList>
    </citation>
    <scope>NUCLEOTIDE SEQUENCE</scope>
    <source>
        <strain evidence="3">AP01</strain>
        <tissue evidence="3">Mycelium</tissue>
    </source>
</reference>
<feature type="domain" description="Protein CPL1-like" evidence="2">
    <location>
        <begin position="224"/>
        <end position="293"/>
    </location>
</feature>
<dbReference type="Pfam" id="PF21671">
    <property type="entry name" value="CPL1-like"/>
    <property type="match status" value="1"/>
</dbReference>
<protein>
    <recommendedName>
        <fullName evidence="2">Protein CPL1-like domain-containing protein</fullName>
    </recommendedName>
</protein>
<dbReference type="EMBL" id="JABCKV010000034">
    <property type="protein sequence ID" value="KAG5645689.1"/>
    <property type="molecule type" value="Genomic_DNA"/>
</dbReference>
<feature type="signal peptide" evidence="1">
    <location>
        <begin position="1"/>
        <end position="23"/>
    </location>
</feature>
<keyword evidence="4" id="KW-1185">Reference proteome</keyword>
<dbReference type="OrthoDB" id="439917at2759"/>
<sequence>MRLAPTFIVSSLSLAGLLAPAAAGAIHQYRGIGTHVQGRSSLTAAATLAKRQYKAPREIIDVCVAVSGDVFGSIVGTLLPPSALNLEVCLCLNDLNLWVEASVAGRVLNLLLGRVRLLAALNTLLSEAGEECKFPSKAHRVCVQDEPCAFECEDGYSNVDGECVCQEPYSECNGICGDFDTCGSALPQRRRSVQKITSLAQAKNTCKSKESVCGIAGREGTLDFECVDTSATLDSCGGCIVPHPFYEPHRSTALGIECGRLPGVLTATCSNSSCVVAKCRNGQQPSADGTHCVVPAVPQEALSALGGGGPLRLDFEKRSTVADAVIPNADFRSKLSVVADAIIAVNEVCHGIRHPQTTPVVDYPALVQGAVGATVELLNSHTVLQVVAKVDALAASNAEFRRKINECGCTRWLSLGDLVAQLDAFSHIVLELQTWLKTNPVTTLPGTNPVPVPNTSDLVVDLNLDAILGRIAKSGAGVKVNLDIAAPIIGKVTGLAQLVLKLGKAGANLPVGSTPIVIPIVGSPVVPVDTALVDAVVQAAINLSNSTTVPALVANLRTFLDVNALVSTTLNNCGCVERLGLGALTLALDAVGKAALELKAALKLATNLTGAIDFKLGAVANDLRALLHHTANISVLQGKINAIVKLVLGLGKQAQALPVVGIINNRLLDGVVKATVSLLGSTSVPRLLANLEVLLKANLAIDALLNKCGCVQMLNLGGLQGVVRAVITALIEVKTWCTENVITSTAGPFIPNATALANQLRASVLSAGF</sequence>
<gene>
    <name evidence="3" type="ORF">DXG03_005527</name>
</gene>
<evidence type="ECO:0000259" key="2">
    <source>
        <dbReference type="Pfam" id="PF21671"/>
    </source>
</evidence>
<evidence type="ECO:0000313" key="4">
    <source>
        <dbReference type="Proteomes" id="UP000775547"/>
    </source>
</evidence>
<dbReference type="Proteomes" id="UP000775547">
    <property type="component" value="Unassembled WGS sequence"/>
</dbReference>
<comment type="caution">
    <text evidence="3">The sequence shown here is derived from an EMBL/GenBank/DDBJ whole genome shotgun (WGS) entry which is preliminary data.</text>
</comment>
<dbReference type="InterPro" id="IPR038955">
    <property type="entry name" value="PriA/CPL1_fungi"/>
</dbReference>
<accession>A0A9P7KDU8</accession>
<evidence type="ECO:0000313" key="3">
    <source>
        <dbReference type="EMBL" id="KAG5645689.1"/>
    </source>
</evidence>
<reference evidence="3" key="1">
    <citation type="submission" date="2020-07" db="EMBL/GenBank/DDBJ databases">
        <authorList>
            <person name="Nieuwenhuis M."/>
            <person name="Van De Peppel L.J.J."/>
        </authorList>
    </citation>
    <scope>NUCLEOTIDE SEQUENCE</scope>
    <source>
        <strain evidence="3">AP01</strain>
        <tissue evidence="3">Mycelium</tissue>
    </source>
</reference>
<dbReference type="PANTHER" id="PTHR35192:SF2">
    <property type="entry name" value="APPLE DOMAIN-CONTAINING PROTEIN"/>
    <property type="match status" value="1"/>
</dbReference>
<organism evidence="3 4">
    <name type="scientific">Asterophora parasitica</name>
    <dbReference type="NCBI Taxonomy" id="117018"/>
    <lineage>
        <taxon>Eukaryota</taxon>
        <taxon>Fungi</taxon>
        <taxon>Dikarya</taxon>
        <taxon>Basidiomycota</taxon>
        <taxon>Agaricomycotina</taxon>
        <taxon>Agaricomycetes</taxon>
        <taxon>Agaricomycetidae</taxon>
        <taxon>Agaricales</taxon>
        <taxon>Tricholomatineae</taxon>
        <taxon>Lyophyllaceae</taxon>
        <taxon>Asterophora</taxon>
    </lineage>
</organism>
<feature type="chain" id="PRO_5040396689" description="Protein CPL1-like domain-containing protein" evidence="1">
    <location>
        <begin position="24"/>
        <end position="769"/>
    </location>
</feature>
<dbReference type="AlphaFoldDB" id="A0A9P7KDU8"/>